<proteinExistence type="predicted"/>
<comment type="caution">
    <text evidence="1">The sequence shown here is derived from an EMBL/GenBank/DDBJ whole genome shotgun (WGS) entry which is preliminary data.</text>
</comment>
<dbReference type="EMBL" id="CAXITT010000054">
    <property type="protein sequence ID" value="CAL1529711.1"/>
    <property type="molecule type" value="Genomic_DNA"/>
</dbReference>
<accession>A0AAV2H7P5</accession>
<organism evidence="1 2">
    <name type="scientific">Lymnaea stagnalis</name>
    <name type="common">Great pond snail</name>
    <name type="synonym">Helix stagnalis</name>
    <dbReference type="NCBI Taxonomy" id="6523"/>
    <lineage>
        <taxon>Eukaryota</taxon>
        <taxon>Metazoa</taxon>
        <taxon>Spiralia</taxon>
        <taxon>Lophotrochozoa</taxon>
        <taxon>Mollusca</taxon>
        <taxon>Gastropoda</taxon>
        <taxon>Heterobranchia</taxon>
        <taxon>Euthyneura</taxon>
        <taxon>Panpulmonata</taxon>
        <taxon>Hygrophila</taxon>
        <taxon>Lymnaeoidea</taxon>
        <taxon>Lymnaeidae</taxon>
        <taxon>Lymnaea</taxon>
    </lineage>
</organism>
<gene>
    <name evidence="1" type="ORF">GSLYS_00003866001</name>
</gene>
<evidence type="ECO:0000313" key="1">
    <source>
        <dbReference type="EMBL" id="CAL1529711.1"/>
    </source>
</evidence>
<sequence length="77" mass="8617">SKARYEKNLLLFGDQEIEIMSVGKLRWVVRNEADLLRIAQANLKKSSPVCDSATLILEANSSTESAMYGEKNGRDRS</sequence>
<evidence type="ECO:0000313" key="2">
    <source>
        <dbReference type="Proteomes" id="UP001497497"/>
    </source>
</evidence>
<dbReference type="Proteomes" id="UP001497497">
    <property type="component" value="Unassembled WGS sequence"/>
</dbReference>
<keyword evidence="2" id="KW-1185">Reference proteome</keyword>
<dbReference type="AlphaFoldDB" id="A0AAV2H7P5"/>
<feature type="non-terminal residue" evidence="1">
    <location>
        <position position="1"/>
    </location>
</feature>
<name>A0AAV2H7P5_LYMST</name>
<feature type="non-terminal residue" evidence="1">
    <location>
        <position position="77"/>
    </location>
</feature>
<protein>
    <submittedName>
        <fullName evidence="1">Uncharacterized protein</fullName>
    </submittedName>
</protein>
<reference evidence="1 2" key="1">
    <citation type="submission" date="2024-04" db="EMBL/GenBank/DDBJ databases">
        <authorList>
            <consortium name="Genoscope - CEA"/>
            <person name="William W."/>
        </authorList>
    </citation>
    <scope>NUCLEOTIDE SEQUENCE [LARGE SCALE GENOMIC DNA]</scope>
</reference>